<proteinExistence type="predicted"/>
<accession>A0A9D4I3E0</accession>
<reference evidence="1" key="1">
    <citation type="journal article" date="2019" name="bioRxiv">
        <title>The Genome of the Zebra Mussel, Dreissena polymorpha: A Resource for Invasive Species Research.</title>
        <authorList>
            <person name="McCartney M.A."/>
            <person name="Auch B."/>
            <person name="Kono T."/>
            <person name="Mallez S."/>
            <person name="Zhang Y."/>
            <person name="Obille A."/>
            <person name="Becker A."/>
            <person name="Abrahante J.E."/>
            <person name="Garbe J."/>
            <person name="Badalamenti J.P."/>
            <person name="Herman A."/>
            <person name="Mangelson H."/>
            <person name="Liachko I."/>
            <person name="Sullivan S."/>
            <person name="Sone E.D."/>
            <person name="Koren S."/>
            <person name="Silverstein K.A.T."/>
            <person name="Beckman K.B."/>
            <person name="Gohl D.M."/>
        </authorList>
    </citation>
    <scope>NUCLEOTIDE SEQUENCE</scope>
    <source>
        <strain evidence="1">Duluth1</strain>
        <tissue evidence="1">Whole animal</tissue>
    </source>
</reference>
<reference evidence="1" key="2">
    <citation type="submission" date="2020-11" db="EMBL/GenBank/DDBJ databases">
        <authorList>
            <person name="McCartney M.A."/>
            <person name="Auch B."/>
            <person name="Kono T."/>
            <person name="Mallez S."/>
            <person name="Becker A."/>
            <person name="Gohl D.M."/>
            <person name="Silverstein K.A.T."/>
            <person name="Koren S."/>
            <person name="Bechman K.B."/>
            <person name="Herman A."/>
            <person name="Abrahante J.E."/>
            <person name="Garbe J."/>
        </authorList>
    </citation>
    <scope>NUCLEOTIDE SEQUENCE</scope>
    <source>
        <strain evidence="1">Duluth1</strain>
        <tissue evidence="1">Whole animal</tissue>
    </source>
</reference>
<comment type="caution">
    <text evidence="1">The sequence shown here is derived from an EMBL/GenBank/DDBJ whole genome shotgun (WGS) entry which is preliminary data.</text>
</comment>
<organism evidence="1 2">
    <name type="scientific">Dreissena polymorpha</name>
    <name type="common">Zebra mussel</name>
    <name type="synonym">Mytilus polymorpha</name>
    <dbReference type="NCBI Taxonomy" id="45954"/>
    <lineage>
        <taxon>Eukaryota</taxon>
        <taxon>Metazoa</taxon>
        <taxon>Spiralia</taxon>
        <taxon>Lophotrochozoa</taxon>
        <taxon>Mollusca</taxon>
        <taxon>Bivalvia</taxon>
        <taxon>Autobranchia</taxon>
        <taxon>Heteroconchia</taxon>
        <taxon>Euheterodonta</taxon>
        <taxon>Imparidentia</taxon>
        <taxon>Neoheterodontei</taxon>
        <taxon>Myida</taxon>
        <taxon>Dreissenoidea</taxon>
        <taxon>Dreissenidae</taxon>
        <taxon>Dreissena</taxon>
    </lineage>
</organism>
<dbReference type="AlphaFoldDB" id="A0A9D4I3E0"/>
<sequence>MVPYLPTRGCKGAVSGPTGEPPIVVALELAVWSHRLLADVPDSLSNDQILVSANLLRICFYCKSKVIYACLKANINYVKLQLYKNVGCFS</sequence>
<protein>
    <submittedName>
        <fullName evidence="1">Uncharacterized protein</fullName>
    </submittedName>
</protein>
<dbReference type="Proteomes" id="UP000828390">
    <property type="component" value="Unassembled WGS sequence"/>
</dbReference>
<evidence type="ECO:0000313" key="1">
    <source>
        <dbReference type="EMBL" id="KAH3748736.1"/>
    </source>
</evidence>
<dbReference type="EMBL" id="JAIWYP010000010">
    <property type="protein sequence ID" value="KAH3748736.1"/>
    <property type="molecule type" value="Genomic_DNA"/>
</dbReference>
<gene>
    <name evidence="1" type="ORF">DPMN_183186</name>
</gene>
<evidence type="ECO:0000313" key="2">
    <source>
        <dbReference type="Proteomes" id="UP000828390"/>
    </source>
</evidence>
<name>A0A9D4I3E0_DREPO</name>
<keyword evidence="2" id="KW-1185">Reference proteome</keyword>